<dbReference type="Proteomes" id="UP001163152">
    <property type="component" value="Chromosome"/>
</dbReference>
<dbReference type="InterPro" id="IPR036388">
    <property type="entry name" value="WH-like_DNA-bd_sf"/>
</dbReference>
<dbReference type="GO" id="GO:0032993">
    <property type="term" value="C:protein-DNA complex"/>
    <property type="evidence" value="ECO:0007669"/>
    <property type="project" value="TreeGrafter"/>
</dbReference>
<dbReference type="InterPro" id="IPR036641">
    <property type="entry name" value="HPT_dom_sf"/>
</dbReference>
<feature type="domain" description="Response regulatory" evidence="9">
    <location>
        <begin position="501"/>
        <end position="617"/>
    </location>
</feature>
<dbReference type="GO" id="GO:0000156">
    <property type="term" value="F:phosphorelay response regulator activity"/>
    <property type="evidence" value="ECO:0007669"/>
    <property type="project" value="TreeGrafter"/>
</dbReference>
<dbReference type="PROSITE" id="PS50110">
    <property type="entry name" value="RESPONSE_REGULATORY"/>
    <property type="match status" value="3"/>
</dbReference>
<feature type="domain" description="Response regulatory" evidence="9">
    <location>
        <begin position="2"/>
        <end position="116"/>
    </location>
</feature>
<evidence type="ECO:0000256" key="3">
    <source>
        <dbReference type="ARBA" id="ARBA00023015"/>
    </source>
</evidence>
<dbReference type="Pfam" id="PF00486">
    <property type="entry name" value="Trans_reg_C"/>
    <property type="match status" value="1"/>
</dbReference>
<dbReference type="NCBIfam" id="TIGR00254">
    <property type="entry name" value="GGDEF"/>
    <property type="match status" value="1"/>
</dbReference>
<gene>
    <name evidence="13" type="ORF">OXH18_20375</name>
</gene>
<dbReference type="PROSITE" id="PS50894">
    <property type="entry name" value="HPT"/>
    <property type="match status" value="1"/>
</dbReference>
<evidence type="ECO:0000256" key="2">
    <source>
        <dbReference type="ARBA" id="ARBA00023012"/>
    </source>
</evidence>
<evidence type="ECO:0000256" key="1">
    <source>
        <dbReference type="ARBA" id="ARBA00022553"/>
    </source>
</evidence>
<dbReference type="PANTHER" id="PTHR48111:SF15">
    <property type="entry name" value="OMPR SUBFAMILY"/>
    <property type="match status" value="1"/>
</dbReference>
<feature type="modified residue" description="Phosphohistidine" evidence="6">
    <location>
        <position position="308"/>
    </location>
</feature>
<dbReference type="SUPFAM" id="SSF55073">
    <property type="entry name" value="Nucleotide cyclase"/>
    <property type="match status" value="1"/>
</dbReference>
<dbReference type="InterPro" id="IPR011006">
    <property type="entry name" value="CheY-like_superfamily"/>
</dbReference>
<reference evidence="13" key="1">
    <citation type="submission" date="2022-12" db="EMBL/GenBank/DDBJ databases">
        <title>Polyphasic identification of a Novel Hot-Spring Cyanobacterium Ocullathermofonsia sinensis gen nov. sp. nov. and Genomic Insights on its Adaptations to the Thermal Habitat.</title>
        <authorList>
            <person name="Daroch M."/>
            <person name="Tang J."/>
            <person name="Jiang Y."/>
        </authorList>
    </citation>
    <scope>NUCLEOTIDE SEQUENCE</scope>
    <source>
        <strain evidence="13">PKUAC-SCTA174</strain>
    </source>
</reference>
<dbReference type="Gene3D" id="3.30.70.270">
    <property type="match status" value="1"/>
</dbReference>
<evidence type="ECO:0000256" key="7">
    <source>
        <dbReference type="PROSITE-ProRule" id="PRU00169"/>
    </source>
</evidence>
<dbReference type="InterPro" id="IPR029787">
    <property type="entry name" value="Nucleotide_cyclase"/>
</dbReference>
<keyword evidence="2" id="KW-0902">Two-component regulatory system</keyword>
<keyword evidence="14" id="KW-1185">Reference proteome</keyword>
<dbReference type="SMART" id="SM00862">
    <property type="entry name" value="Trans_reg_C"/>
    <property type="match status" value="1"/>
</dbReference>
<dbReference type="KEGG" id="tsin:OXH18_20375"/>
<dbReference type="InterPro" id="IPR001867">
    <property type="entry name" value="OmpR/PhoB-type_DNA-bd"/>
</dbReference>
<dbReference type="Pfam" id="PF00990">
    <property type="entry name" value="GGDEF"/>
    <property type="match status" value="1"/>
</dbReference>
<dbReference type="GO" id="GO:0005829">
    <property type="term" value="C:cytosol"/>
    <property type="evidence" value="ECO:0007669"/>
    <property type="project" value="TreeGrafter"/>
</dbReference>
<dbReference type="FunFam" id="3.40.50.2300:FF:000002">
    <property type="entry name" value="DNA-binding response regulator PhoP"/>
    <property type="match status" value="1"/>
</dbReference>
<dbReference type="CDD" id="cd00383">
    <property type="entry name" value="trans_reg_C"/>
    <property type="match status" value="1"/>
</dbReference>
<sequence>MRILLVEDDEILGDILTQALSEHRYLVEVAEDGQLGWQYAQNSVYDLLIIDVGLPRLDGITLCQRLRGEACSTPILLMTAKDAPEERIRGLDAGADDYLTKPLDMGELQARVRALLRRGDVSPTSVLTVGSLQLDPVSCEVTHDGRPLKLTPKEYSLLELFLRNPSRVFSRGQIVEHLWSFDDPPLEESVKAHVKGLRRKLKEVGAADWVENVYGLGYRLIPKAPPMTVANVPVPTDTPTKPIVETPIALDSQSQSTEAAFNQAMAQLWQQYQGLMMERLQVLQTAARAMSMGMLTAETRQAASKAAHKLAGVLGMFGQDQGTQLARELETQLESANVEPSTNVPALVEQLAALLQIGVLSSHLDKASAPSDLPPRLLWVGSNRQLGLELQSLTQSAGLGWHIVETIAAGADWLTAHTPDLVVLQVDEFNLLADSLPLLNQLSARTPAIPSLVITDSDELSDRIQMAAAGIAGILTAPVTATHVWDMASQMLQQHHTHTVNLLAVDDDPLLLEALRAIVEPWGMRLFTLTDPTQFWNVLHATKPDLLILDVEMPEFNGIELCQAVRTDPQWQDLPIVFLTAHREPETVRQVFMAGADDYVTKPILGAELLTRLTNRLERNQLLQRLSRRDSKTGLANQPHSQQQLEQLLCNADRTPVCLVVLTLTDLPQINHRYGHWMGHQILKRWGEVLRASLYSGEVSGYWDYGQFVIGLPRLNQTEAIDRLSPVFTLLRRQIFTAQGDRFQVNYTIGLAEFPADGVSVQTLYQIACQPNA</sequence>
<feature type="modified residue" description="4-aspartylphosphate" evidence="7">
    <location>
        <position position="51"/>
    </location>
</feature>
<feature type="DNA-binding region" description="OmpR/PhoB-type" evidence="8">
    <location>
        <begin position="124"/>
        <end position="222"/>
    </location>
</feature>
<evidence type="ECO:0000256" key="6">
    <source>
        <dbReference type="PROSITE-ProRule" id="PRU00110"/>
    </source>
</evidence>
<name>A0A9E8ZE18_9CYAN</name>
<protein>
    <submittedName>
        <fullName evidence="13">Response regulator</fullName>
    </submittedName>
</protein>
<feature type="domain" description="OmpR/PhoB-type" evidence="12">
    <location>
        <begin position="124"/>
        <end position="222"/>
    </location>
</feature>
<evidence type="ECO:0000259" key="11">
    <source>
        <dbReference type="PROSITE" id="PS50894"/>
    </source>
</evidence>
<dbReference type="InterPro" id="IPR039420">
    <property type="entry name" value="WalR-like"/>
</dbReference>
<dbReference type="InterPro" id="IPR043128">
    <property type="entry name" value="Rev_trsase/Diguanyl_cyclase"/>
</dbReference>
<dbReference type="SMART" id="SM00448">
    <property type="entry name" value="REC"/>
    <property type="match status" value="2"/>
</dbReference>
<evidence type="ECO:0000256" key="5">
    <source>
        <dbReference type="ARBA" id="ARBA00023163"/>
    </source>
</evidence>
<dbReference type="EMBL" id="CP113797">
    <property type="protein sequence ID" value="WAL59505.1"/>
    <property type="molecule type" value="Genomic_DNA"/>
</dbReference>
<evidence type="ECO:0000259" key="9">
    <source>
        <dbReference type="PROSITE" id="PS50110"/>
    </source>
</evidence>
<dbReference type="Gene3D" id="1.10.10.10">
    <property type="entry name" value="Winged helix-like DNA-binding domain superfamily/Winged helix DNA-binding domain"/>
    <property type="match status" value="1"/>
</dbReference>
<dbReference type="InterPro" id="IPR008207">
    <property type="entry name" value="Sig_transdc_His_kin_Hpt_dom"/>
</dbReference>
<dbReference type="InterPro" id="IPR001789">
    <property type="entry name" value="Sig_transdc_resp-reg_receiver"/>
</dbReference>
<dbReference type="GO" id="GO:0000976">
    <property type="term" value="F:transcription cis-regulatory region binding"/>
    <property type="evidence" value="ECO:0007669"/>
    <property type="project" value="TreeGrafter"/>
</dbReference>
<dbReference type="GO" id="GO:0006355">
    <property type="term" value="P:regulation of DNA-templated transcription"/>
    <property type="evidence" value="ECO:0007669"/>
    <property type="project" value="InterPro"/>
</dbReference>
<dbReference type="InterPro" id="IPR000160">
    <property type="entry name" value="GGDEF_dom"/>
</dbReference>
<keyword evidence="4 8" id="KW-0238">DNA-binding</keyword>
<dbReference type="Gene3D" id="3.40.50.2300">
    <property type="match status" value="3"/>
</dbReference>
<keyword evidence="3" id="KW-0805">Transcription regulation</keyword>
<comment type="caution">
    <text evidence="7">Lacks conserved residue(s) required for the propagation of feature annotation.</text>
</comment>
<dbReference type="Gene3D" id="1.20.120.160">
    <property type="entry name" value="HPT domain"/>
    <property type="match status" value="1"/>
</dbReference>
<dbReference type="SMART" id="SM00267">
    <property type="entry name" value="GGDEF"/>
    <property type="match status" value="1"/>
</dbReference>
<dbReference type="Pfam" id="PF01627">
    <property type="entry name" value="Hpt"/>
    <property type="match status" value="1"/>
</dbReference>
<feature type="domain" description="HPt" evidence="11">
    <location>
        <begin position="268"/>
        <end position="368"/>
    </location>
</feature>
<organism evidence="13 14">
    <name type="scientific">Thermocoleostomius sinensis A174</name>
    <dbReference type="NCBI Taxonomy" id="2016057"/>
    <lineage>
        <taxon>Bacteria</taxon>
        <taxon>Bacillati</taxon>
        <taxon>Cyanobacteriota</taxon>
        <taxon>Cyanophyceae</taxon>
        <taxon>Oculatellales</taxon>
        <taxon>Oculatellaceae</taxon>
        <taxon>Thermocoleostomius</taxon>
    </lineage>
</organism>
<dbReference type="Pfam" id="PF00072">
    <property type="entry name" value="Response_reg"/>
    <property type="match status" value="2"/>
</dbReference>
<dbReference type="CDD" id="cd00088">
    <property type="entry name" value="HPT"/>
    <property type="match status" value="1"/>
</dbReference>
<dbReference type="PROSITE" id="PS50887">
    <property type="entry name" value="GGDEF"/>
    <property type="match status" value="1"/>
</dbReference>
<dbReference type="SUPFAM" id="SSF52172">
    <property type="entry name" value="CheY-like"/>
    <property type="match status" value="3"/>
</dbReference>
<keyword evidence="5" id="KW-0804">Transcription</keyword>
<dbReference type="RefSeq" id="WP_268609300.1">
    <property type="nucleotide sequence ID" value="NZ_CP113797.1"/>
</dbReference>
<accession>A0A9E8ZE18</accession>
<dbReference type="SUPFAM" id="SSF47226">
    <property type="entry name" value="Histidine-containing phosphotransfer domain, HPT domain"/>
    <property type="match status" value="1"/>
</dbReference>
<evidence type="ECO:0000256" key="8">
    <source>
        <dbReference type="PROSITE-ProRule" id="PRU01091"/>
    </source>
</evidence>
<feature type="domain" description="GGDEF" evidence="10">
    <location>
        <begin position="655"/>
        <end position="773"/>
    </location>
</feature>
<keyword evidence="1 7" id="KW-0597">Phosphoprotein</keyword>
<feature type="modified residue" description="4-aspartylphosphate" evidence="7">
    <location>
        <position position="550"/>
    </location>
</feature>
<evidence type="ECO:0000259" key="12">
    <source>
        <dbReference type="PROSITE" id="PS51755"/>
    </source>
</evidence>
<dbReference type="AlphaFoldDB" id="A0A9E8ZE18"/>
<evidence type="ECO:0000313" key="14">
    <source>
        <dbReference type="Proteomes" id="UP001163152"/>
    </source>
</evidence>
<evidence type="ECO:0000313" key="13">
    <source>
        <dbReference type="EMBL" id="WAL59505.1"/>
    </source>
</evidence>
<dbReference type="PANTHER" id="PTHR48111">
    <property type="entry name" value="REGULATOR OF RPOS"/>
    <property type="match status" value="1"/>
</dbReference>
<feature type="domain" description="Response regulatory" evidence="9">
    <location>
        <begin position="376"/>
        <end position="492"/>
    </location>
</feature>
<dbReference type="Gene3D" id="6.10.250.690">
    <property type="match status" value="1"/>
</dbReference>
<proteinExistence type="predicted"/>
<evidence type="ECO:0000259" key="10">
    <source>
        <dbReference type="PROSITE" id="PS50887"/>
    </source>
</evidence>
<evidence type="ECO:0000256" key="4">
    <source>
        <dbReference type="ARBA" id="ARBA00023125"/>
    </source>
</evidence>
<dbReference type="CDD" id="cd00156">
    <property type="entry name" value="REC"/>
    <property type="match status" value="1"/>
</dbReference>
<dbReference type="PROSITE" id="PS51755">
    <property type="entry name" value="OMPR_PHOB"/>
    <property type="match status" value="1"/>
</dbReference>